<gene>
    <name evidence="1" type="ORF">CCACVL1_02058</name>
</gene>
<dbReference type="GO" id="GO:0016740">
    <property type="term" value="F:transferase activity"/>
    <property type="evidence" value="ECO:0007669"/>
    <property type="project" value="UniProtKB-KW"/>
</dbReference>
<keyword evidence="1" id="KW-0808">Transferase</keyword>
<dbReference type="EMBL" id="AWWV01005509">
    <property type="protein sequence ID" value="OMP05108.1"/>
    <property type="molecule type" value="Genomic_DNA"/>
</dbReference>
<dbReference type="AlphaFoldDB" id="A0A1R3KDL6"/>
<organism evidence="1 2">
    <name type="scientific">Corchorus capsularis</name>
    <name type="common">Jute</name>
    <dbReference type="NCBI Taxonomy" id="210143"/>
    <lineage>
        <taxon>Eukaryota</taxon>
        <taxon>Viridiplantae</taxon>
        <taxon>Streptophyta</taxon>
        <taxon>Embryophyta</taxon>
        <taxon>Tracheophyta</taxon>
        <taxon>Spermatophyta</taxon>
        <taxon>Magnoliopsida</taxon>
        <taxon>eudicotyledons</taxon>
        <taxon>Gunneridae</taxon>
        <taxon>Pentapetalae</taxon>
        <taxon>rosids</taxon>
        <taxon>malvids</taxon>
        <taxon>Malvales</taxon>
        <taxon>Malvaceae</taxon>
        <taxon>Grewioideae</taxon>
        <taxon>Apeibeae</taxon>
        <taxon>Corchorus</taxon>
    </lineage>
</organism>
<proteinExistence type="predicted"/>
<protein>
    <submittedName>
        <fullName evidence="1">Putative glycosyl transferase protein</fullName>
    </submittedName>
</protein>
<sequence>MRKKNIINSRRVEAIHAPDAAMADAKNFTFVVAQTKTDGMAIGKLRN</sequence>
<dbReference type="Gramene" id="OMP05108">
    <property type="protein sequence ID" value="OMP05108"/>
    <property type="gene ID" value="CCACVL1_02058"/>
</dbReference>
<reference evidence="1 2" key="1">
    <citation type="submission" date="2013-09" db="EMBL/GenBank/DDBJ databases">
        <title>Corchorus capsularis genome sequencing.</title>
        <authorList>
            <person name="Alam M."/>
            <person name="Haque M.S."/>
            <person name="Islam M.S."/>
            <person name="Emdad E.M."/>
            <person name="Islam M.M."/>
            <person name="Ahmed B."/>
            <person name="Halim A."/>
            <person name="Hossen Q.M.M."/>
            <person name="Hossain M.Z."/>
            <person name="Ahmed R."/>
            <person name="Khan M.M."/>
            <person name="Islam R."/>
            <person name="Rashid M.M."/>
            <person name="Khan S.A."/>
            <person name="Rahman M.S."/>
            <person name="Alam M."/>
        </authorList>
    </citation>
    <scope>NUCLEOTIDE SEQUENCE [LARGE SCALE GENOMIC DNA]</scope>
    <source>
        <strain evidence="2">cv. CVL-1</strain>
        <tissue evidence="1">Whole seedling</tissue>
    </source>
</reference>
<keyword evidence="2" id="KW-1185">Reference proteome</keyword>
<comment type="caution">
    <text evidence="1">The sequence shown here is derived from an EMBL/GenBank/DDBJ whole genome shotgun (WGS) entry which is preliminary data.</text>
</comment>
<evidence type="ECO:0000313" key="2">
    <source>
        <dbReference type="Proteomes" id="UP000188268"/>
    </source>
</evidence>
<evidence type="ECO:0000313" key="1">
    <source>
        <dbReference type="EMBL" id="OMP05108.1"/>
    </source>
</evidence>
<accession>A0A1R3KDL6</accession>
<name>A0A1R3KDL6_COCAP</name>
<dbReference type="Proteomes" id="UP000188268">
    <property type="component" value="Unassembled WGS sequence"/>
</dbReference>